<comment type="function">
    <text evidence="1 13">Essential for recycling GMP and indirectly, cGMP.</text>
</comment>
<feature type="domain" description="Guanylate kinase-like" evidence="14">
    <location>
        <begin position="4"/>
        <end position="184"/>
    </location>
</feature>
<evidence type="ECO:0000256" key="1">
    <source>
        <dbReference type="ARBA" id="ARBA00003531"/>
    </source>
</evidence>
<dbReference type="PROSITE" id="PS00856">
    <property type="entry name" value="GUANYLATE_KINASE_1"/>
    <property type="match status" value="1"/>
</dbReference>
<dbReference type="GO" id="GO:0005829">
    <property type="term" value="C:cytosol"/>
    <property type="evidence" value="ECO:0007669"/>
    <property type="project" value="TreeGrafter"/>
</dbReference>
<dbReference type="EC" id="2.7.4.8" evidence="4 13"/>
<evidence type="ECO:0000256" key="13">
    <source>
        <dbReference type="HAMAP-Rule" id="MF_00328"/>
    </source>
</evidence>
<evidence type="ECO:0000256" key="11">
    <source>
        <dbReference type="ARBA" id="ARBA00030128"/>
    </source>
</evidence>
<dbReference type="GO" id="GO:0004385">
    <property type="term" value="F:GMP kinase activity"/>
    <property type="evidence" value="ECO:0007669"/>
    <property type="project" value="UniProtKB-UniRule"/>
</dbReference>
<dbReference type="FunFam" id="3.40.50.300:FF:000855">
    <property type="entry name" value="Guanylate kinase"/>
    <property type="match status" value="1"/>
</dbReference>
<dbReference type="PATRIC" id="fig|634113.3.peg.193"/>
<comment type="catalytic activity">
    <reaction evidence="12 13">
        <text>GMP + ATP = GDP + ADP</text>
        <dbReference type="Rhea" id="RHEA:20780"/>
        <dbReference type="ChEBI" id="CHEBI:30616"/>
        <dbReference type="ChEBI" id="CHEBI:58115"/>
        <dbReference type="ChEBI" id="CHEBI:58189"/>
        <dbReference type="ChEBI" id="CHEBI:456216"/>
        <dbReference type="EC" id="2.7.4.8"/>
    </reaction>
</comment>
<keyword evidence="10 13" id="KW-0067">ATP-binding</keyword>
<dbReference type="EMBL" id="CP013920">
    <property type="protein sequence ID" value="AMA64785.1"/>
    <property type="molecule type" value="Genomic_DNA"/>
</dbReference>
<evidence type="ECO:0000256" key="3">
    <source>
        <dbReference type="ARBA" id="ARBA00005790"/>
    </source>
</evidence>
<dbReference type="STRING" id="634113.AUT07_00200"/>
<dbReference type="InterPro" id="IPR008144">
    <property type="entry name" value="Guanylate_kin-like_dom"/>
</dbReference>
<comment type="similarity">
    <text evidence="3 13">Belongs to the guanylate kinase family.</text>
</comment>
<dbReference type="OrthoDB" id="9808150at2"/>
<dbReference type="GO" id="GO:0005524">
    <property type="term" value="F:ATP binding"/>
    <property type="evidence" value="ECO:0007669"/>
    <property type="project" value="UniProtKB-UniRule"/>
</dbReference>
<gene>
    <name evidence="13 15" type="primary">gmk</name>
    <name evidence="15" type="ORF">AUT07_00200</name>
</gene>
<organism evidence="15 16">
    <name type="scientific">Candidatus Arsenophonus lipoptenae</name>
    <dbReference type="NCBI Taxonomy" id="634113"/>
    <lineage>
        <taxon>Bacteria</taxon>
        <taxon>Pseudomonadati</taxon>
        <taxon>Pseudomonadota</taxon>
        <taxon>Gammaproteobacteria</taxon>
        <taxon>Enterobacterales</taxon>
        <taxon>Morganellaceae</taxon>
        <taxon>Arsenophonus</taxon>
    </lineage>
</organism>
<dbReference type="PANTHER" id="PTHR23117">
    <property type="entry name" value="GUANYLATE KINASE-RELATED"/>
    <property type="match status" value="1"/>
</dbReference>
<dbReference type="AlphaFoldDB" id="A0A120HPU3"/>
<evidence type="ECO:0000259" key="14">
    <source>
        <dbReference type="PROSITE" id="PS50052"/>
    </source>
</evidence>
<evidence type="ECO:0000256" key="4">
    <source>
        <dbReference type="ARBA" id="ARBA00012961"/>
    </source>
</evidence>
<feature type="binding site" evidence="13">
    <location>
        <begin position="11"/>
        <end position="18"/>
    </location>
    <ligand>
        <name>ATP</name>
        <dbReference type="ChEBI" id="CHEBI:30616"/>
    </ligand>
</feature>
<keyword evidence="6 13" id="KW-0963">Cytoplasm</keyword>
<evidence type="ECO:0000256" key="6">
    <source>
        <dbReference type="ARBA" id="ARBA00022490"/>
    </source>
</evidence>
<evidence type="ECO:0000256" key="12">
    <source>
        <dbReference type="ARBA" id="ARBA00048594"/>
    </source>
</evidence>
<dbReference type="Pfam" id="PF00625">
    <property type="entry name" value="Guanylate_kin"/>
    <property type="match status" value="1"/>
</dbReference>
<evidence type="ECO:0000256" key="8">
    <source>
        <dbReference type="ARBA" id="ARBA00022741"/>
    </source>
</evidence>
<dbReference type="Proteomes" id="UP000069926">
    <property type="component" value="Chromosome"/>
</dbReference>
<keyword evidence="8 13" id="KW-0547">Nucleotide-binding</keyword>
<evidence type="ECO:0000313" key="16">
    <source>
        <dbReference type="Proteomes" id="UP000069926"/>
    </source>
</evidence>
<dbReference type="InterPro" id="IPR027417">
    <property type="entry name" value="P-loop_NTPase"/>
</dbReference>
<sequence length="207" mass="24541">MIQGTLYVISAPSGTGKSSLIKALLKTQLSYNIRVSISHTTRMKRTDEKNGEHYFFITKEKFQKMIKHNDFFEYAYIFGNYYGTSRSINEKILNSGVDVFLEIDWQGAQQIRNKMPRVCTIFILPPSKNELMHRLYTRGQDSEENINIRIKQTITEIKHYREYDYIIINDDFNIALDNLKSIIKSRHLKLKYQMHRYDNLINKLLED</sequence>
<dbReference type="KEGG" id="asy:AUT07_00200"/>
<name>A0A120HPU3_9GAMM</name>
<dbReference type="InterPro" id="IPR008145">
    <property type="entry name" value="GK/Ca_channel_bsu"/>
</dbReference>
<evidence type="ECO:0000256" key="9">
    <source>
        <dbReference type="ARBA" id="ARBA00022777"/>
    </source>
</evidence>
<keyword evidence="7 13" id="KW-0808">Transferase</keyword>
<evidence type="ECO:0000256" key="2">
    <source>
        <dbReference type="ARBA" id="ARBA00004496"/>
    </source>
</evidence>
<protein>
    <recommendedName>
        <fullName evidence="5 13">Guanylate kinase</fullName>
        <ecNumber evidence="4 13">2.7.4.8</ecNumber>
    </recommendedName>
    <alternativeName>
        <fullName evidence="11 13">GMP kinase</fullName>
    </alternativeName>
</protein>
<dbReference type="Gene3D" id="3.30.63.10">
    <property type="entry name" value="Guanylate Kinase phosphate binding domain"/>
    <property type="match status" value="1"/>
</dbReference>
<proteinExistence type="inferred from homology"/>
<dbReference type="HAMAP" id="MF_00328">
    <property type="entry name" value="Guanylate_kinase"/>
    <property type="match status" value="1"/>
</dbReference>
<keyword evidence="9 13" id="KW-0418">Kinase</keyword>
<dbReference type="PANTHER" id="PTHR23117:SF13">
    <property type="entry name" value="GUANYLATE KINASE"/>
    <property type="match status" value="1"/>
</dbReference>
<dbReference type="NCBIfam" id="TIGR03263">
    <property type="entry name" value="guanyl_kin"/>
    <property type="match status" value="1"/>
</dbReference>
<evidence type="ECO:0000256" key="5">
    <source>
        <dbReference type="ARBA" id="ARBA00016296"/>
    </source>
</evidence>
<dbReference type="InterPro" id="IPR020590">
    <property type="entry name" value="Guanylate_kinase_CS"/>
</dbReference>
<dbReference type="RefSeq" id="WP_066283012.1">
    <property type="nucleotide sequence ID" value="NZ_CP013920.1"/>
</dbReference>
<dbReference type="PROSITE" id="PS50052">
    <property type="entry name" value="GUANYLATE_KINASE_2"/>
    <property type="match status" value="1"/>
</dbReference>
<keyword evidence="16" id="KW-1185">Reference proteome</keyword>
<evidence type="ECO:0000256" key="7">
    <source>
        <dbReference type="ARBA" id="ARBA00022679"/>
    </source>
</evidence>
<dbReference type="Gene3D" id="3.40.50.300">
    <property type="entry name" value="P-loop containing nucleotide triphosphate hydrolases"/>
    <property type="match status" value="1"/>
</dbReference>
<dbReference type="CDD" id="cd00071">
    <property type="entry name" value="GMPK"/>
    <property type="match status" value="1"/>
</dbReference>
<dbReference type="FunFam" id="3.30.63.10:FF:000005">
    <property type="entry name" value="Guanylate kinase"/>
    <property type="match status" value="1"/>
</dbReference>
<comment type="subcellular location">
    <subcellularLocation>
        <location evidence="2 13">Cytoplasm</location>
    </subcellularLocation>
</comment>
<evidence type="ECO:0000256" key="10">
    <source>
        <dbReference type="ARBA" id="ARBA00022840"/>
    </source>
</evidence>
<reference evidence="15 16" key="1">
    <citation type="submission" date="2016-01" db="EMBL/GenBank/DDBJ databases">
        <title>Genome sequence of Ca. Arsenophonus lipopteni, the exclusive symbiont of a blood sucking fly Lipoptena cervi (Diptera: Hippoboscidae).</title>
        <authorList>
            <person name="Novakova E."/>
            <person name="Hypsa V."/>
            <person name="Nguyen P."/>
            <person name="Husnik F."/>
            <person name="Darby A.C."/>
        </authorList>
    </citation>
    <scope>NUCLEOTIDE SEQUENCE [LARGE SCALE GENOMIC DNA]</scope>
    <source>
        <strain evidence="15 16">CB</strain>
    </source>
</reference>
<evidence type="ECO:0000313" key="15">
    <source>
        <dbReference type="EMBL" id="AMA64785.1"/>
    </source>
</evidence>
<dbReference type="SUPFAM" id="SSF52540">
    <property type="entry name" value="P-loop containing nucleoside triphosphate hydrolases"/>
    <property type="match status" value="1"/>
</dbReference>
<dbReference type="InterPro" id="IPR017665">
    <property type="entry name" value="Guanylate_kinase"/>
</dbReference>
<accession>A0A120HPU3</accession>
<dbReference type="SMART" id="SM00072">
    <property type="entry name" value="GuKc"/>
    <property type="match status" value="1"/>
</dbReference>